<dbReference type="Proteomes" id="UP001234989">
    <property type="component" value="Chromosome 12"/>
</dbReference>
<dbReference type="AlphaFoldDB" id="A0AAF0V925"/>
<dbReference type="EMBL" id="CP133623">
    <property type="protein sequence ID" value="WMV58963.1"/>
    <property type="molecule type" value="Genomic_DNA"/>
</dbReference>
<sequence length="193" mass="22561">MAKEDSSSEMELHDEFVEMKEEMSKEYLRRRKLEEIKKGKSIALDPEDQGRSVNVKWRKFIEVAPQKSKLKDVVVNDESNGVKVASQLVDDDFTTQPPVSSKMKRKHESVPPMNNMNLIDEIRCISDGQKELREDFQVLKQEGHNLKKLMKESDSKNFNAIEILSKKVDRNNDSKYEEFRGRGMHVDCDDEYY</sequence>
<keyword evidence="3" id="KW-1185">Reference proteome</keyword>
<feature type="region of interest" description="Disordered" evidence="1">
    <location>
        <begin position="88"/>
        <end position="113"/>
    </location>
</feature>
<evidence type="ECO:0000313" key="3">
    <source>
        <dbReference type="Proteomes" id="UP001234989"/>
    </source>
</evidence>
<name>A0AAF0V925_SOLVR</name>
<evidence type="ECO:0000256" key="1">
    <source>
        <dbReference type="SAM" id="MobiDB-lite"/>
    </source>
</evidence>
<proteinExistence type="predicted"/>
<reference evidence="2" key="1">
    <citation type="submission" date="2023-08" db="EMBL/GenBank/DDBJ databases">
        <title>A de novo genome assembly of Solanum verrucosum Schlechtendal, a Mexican diploid species geographically isolated from the other diploid A-genome species in potato relatives.</title>
        <authorList>
            <person name="Hosaka K."/>
        </authorList>
    </citation>
    <scope>NUCLEOTIDE SEQUENCE</scope>
    <source>
        <tissue evidence="2">Young leaves</tissue>
    </source>
</reference>
<organism evidence="2 3">
    <name type="scientific">Solanum verrucosum</name>
    <dbReference type="NCBI Taxonomy" id="315347"/>
    <lineage>
        <taxon>Eukaryota</taxon>
        <taxon>Viridiplantae</taxon>
        <taxon>Streptophyta</taxon>
        <taxon>Embryophyta</taxon>
        <taxon>Tracheophyta</taxon>
        <taxon>Spermatophyta</taxon>
        <taxon>Magnoliopsida</taxon>
        <taxon>eudicotyledons</taxon>
        <taxon>Gunneridae</taxon>
        <taxon>Pentapetalae</taxon>
        <taxon>asterids</taxon>
        <taxon>lamiids</taxon>
        <taxon>Solanales</taxon>
        <taxon>Solanaceae</taxon>
        <taxon>Solanoideae</taxon>
        <taxon>Solaneae</taxon>
        <taxon>Solanum</taxon>
    </lineage>
</organism>
<evidence type="ECO:0000313" key="2">
    <source>
        <dbReference type="EMBL" id="WMV58963.1"/>
    </source>
</evidence>
<gene>
    <name evidence="2" type="ORF">MTR67_052348</name>
</gene>
<protein>
    <submittedName>
        <fullName evidence="2">Uncharacterized protein</fullName>
    </submittedName>
</protein>
<accession>A0AAF0V925</accession>